<evidence type="ECO:0000313" key="2">
    <source>
        <dbReference type="Proteomes" id="UP001234297"/>
    </source>
</evidence>
<proteinExistence type="predicted"/>
<sequence>MLFKYMKSWPFVSISSSISIASSYSYSSVSSASPLKIGDVLKKSQKFSHQDVLRFSNLTHDSNPLHFDSQSARDAGFRDCIVHGMLVAALFPRTIASYFPGAVYISQSLQFKLPVYIEDEVVAEVQARSLREHKKRYIAKFSTKCLKNGELLVIDGEAMAILPTLTMNEEQCTRQQQISHPRS</sequence>
<reference evidence="1 2" key="1">
    <citation type="journal article" date="2022" name="Hortic Res">
        <title>A haplotype resolved chromosomal level avocado genome allows analysis of novel avocado genes.</title>
        <authorList>
            <person name="Nath O."/>
            <person name="Fletcher S.J."/>
            <person name="Hayward A."/>
            <person name="Shaw L.M."/>
            <person name="Masouleh A.K."/>
            <person name="Furtado A."/>
            <person name="Henry R.J."/>
            <person name="Mitter N."/>
        </authorList>
    </citation>
    <scope>NUCLEOTIDE SEQUENCE [LARGE SCALE GENOMIC DNA]</scope>
    <source>
        <strain evidence="2">cv. Hass</strain>
    </source>
</reference>
<dbReference type="EMBL" id="CM056820">
    <property type="protein sequence ID" value="KAJ8615326.1"/>
    <property type="molecule type" value="Genomic_DNA"/>
</dbReference>
<comment type="caution">
    <text evidence="1">The sequence shown here is derived from an EMBL/GenBank/DDBJ whole genome shotgun (WGS) entry which is preliminary data.</text>
</comment>
<organism evidence="1 2">
    <name type="scientific">Persea americana</name>
    <name type="common">Avocado</name>
    <dbReference type="NCBI Taxonomy" id="3435"/>
    <lineage>
        <taxon>Eukaryota</taxon>
        <taxon>Viridiplantae</taxon>
        <taxon>Streptophyta</taxon>
        <taxon>Embryophyta</taxon>
        <taxon>Tracheophyta</taxon>
        <taxon>Spermatophyta</taxon>
        <taxon>Magnoliopsida</taxon>
        <taxon>Magnoliidae</taxon>
        <taxon>Laurales</taxon>
        <taxon>Lauraceae</taxon>
        <taxon>Persea</taxon>
    </lineage>
</organism>
<keyword evidence="2" id="KW-1185">Reference proteome</keyword>
<name>A0ACC2K2J6_PERAE</name>
<evidence type="ECO:0000313" key="1">
    <source>
        <dbReference type="EMBL" id="KAJ8615326.1"/>
    </source>
</evidence>
<dbReference type="Proteomes" id="UP001234297">
    <property type="component" value="Chromosome 12"/>
</dbReference>
<protein>
    <submittedName>
        <fullName evidence="1">Uncharacterized protein</fullName>
    </submittedName>
</protein>
<accession>A0ACC2K2J6</accession>
<gene>
    <name evidence="1" type="ORF">MRB53_034698</name>
</gene>